<dbReference type="Pfam" id="PF00392">
    <property type="entry name" value="GntR"/>
    <property type="match status" value="1"/>
</dbReference>
<proteinExistence type="predicted"/>
<evidence type="ECO:0000256" key="1">
    <source>
        <dbReference type="ARBA" id="ARBA00023015"/>
    </source>
</evidence>
<dbReference type="SUPFAM" id="SSF46785">
    <property type="entry name" value="Winged helix' DNA-binding domain"/>
    <property type="match status" value="1"/>
</dbReference>
<dbReference type="InterPro" id="IPR036388">
    <property type="entry name" value="WH-like_DNA-bd_sf"/>
</dbReference>
<dbReference type="Proteomes" id="UP001623592">
    <property type="component" value="Unassembled WGS sequence"/>
</dbReference>
<comment type="caution">
    <text evidence="5">The sequence shown here is derived from an EMBL/GenBank/DDBJ whole genome shotgun (WGS) entry which is preliminary data.</text>
</comment>
<evidence type="ECO:0000313" key="5">
    <source>
        <dbReference type="EMBL" id="MFL0248977.1"/>
    </source>
</evidence>
<accession>A0ABW8TB98</accession>
<dbReference type="PANTHER" id="PTHR38445:SF7">
    <property type="entry name" value="GNTR-FAMILY TRANSCRIPTIONAL REGULATOR"/>
    <property type="match status" value="1"/>
</dbReference>
<dbReference type="PROSITE" id="PS50949">
    <property type="entry name" value="HTH_GNTR"/>
    <property type="match status" value="1"/>
</dbReference>
<sequence length="122" mass="13899">MKLYQNSKEPLYKQISSQLRDQILKGELKGGEYLPSIRQLAADLRISVITTMKAYQILEEEGLITSQQGKGYLINAQNDEMIKEQHLRLIEQHLLNAIECSKIAGISEGELVNILKKLMEVE</sequence>
<dbReference type="PANTHER" id="PTHR38445">
    <property type="entry name" value="HTH-TYPE TRANSCRIPTIONAL REPRESSOR YTRA"/>
    <property type="match status" value="1"/>
</dbReference>
<keyword evidence="2" id="KW-0238">DNA-binding</keyword>
<protein>
    <submittedName>
        <fullName evidence="5">GntR family transcriptional regulator</fullName>
    </submittedName>
</protein>
<organism evidence="5 6">
    <name type="scientific">Clostridium neuense</name>
    <dbReference type="NCBI Taxonomy" id="1728934"/>
    <lineage>
        <taxon>Bacteria</taxon>
        <taxon>Bacillati</taxon>
        <taxon>Bacillota</taxon>
        <taxon>Clostridia</taxon>
        <taxon>Eubacteriales</taxon>
        <taxon>Clostridiaceae</taxon>
        <taxon>Clostridium</taxon>
    </lineage>
</organism>
<evidence type="ECO:0000313" key="6">
    <source>
        <dbReference type="Proteomes" id="UP001623592"/>
    </source>
</evidence>
<dbReference type="SMART" id="SM00345">
    <property type="entry name" value="HTH_GNTR"/>
    <property type="match status" value="1"/>
</dbReference>
<reference evidence="5 6" key="1">
    <citation type="submission" date="2024-11" db="EMBL/GenBank/DDBJ databases">
        <authorList>
            <person name="Heng Y.C."/>
            <person name="Lim A.C.H."/>
            <person name="Lee J.K.Y."/>
            <person name="Kittelmann S."/>
        </authorList>
    </citation>
    <scope>NUCLEOTIDE SEQUENCE [LARGE SCALE GENOMIC DNA]</scope>
    <source>
        <strain evidence="5 6">WILCCON 0114</strain>
    </source>
</reference>
<name>A0ABW8TB98_9CLOT</name>
<evidence type="ECO:0000256" key="2">
    <source>
        <dbReference type="ARBA" id="ARBA00023125"/>
    </source>
</evidence>
<evidence type="ECO:0000256" key="3">
    <source>
        <dbReference type="ARBA" id="ARBA00023163"/>
    </source>
</evidence>
<keyword evidence="1" id="KW-0805">Transcription regulation</keyword>
<gene>
    <name evidence="5" type="ORF">ACJDT4_00965</name>
</gene>
<dbReference type="RefSeq" id="WP_406785653.1">
    <property type="nucleotide sequence ID" value="NZ_JBJIAA010000001.1"/>
</dbReference>
<dbReference type="Gene3D" id="1.10.10.10">
    <property type="entry name" value="Winged helix-like DNA-binding domain superfamily/Winged helix DNA-binding domain"/>
    <property type="match status" value="1"/>
</dbReference>
<dbReference type="InterPro" id="IPR036390">
    <property type="entry name" value="WH_DNA-bd_sf"/>
</dbReference>
<dbReference type="EMBL" id="JBJIAA010000001">
    <property type="protein sequence ID" value="MFL0248977.1"/>
    <property type="molecule type" value="Genomic_DNA"/>
</dbReference>
<keyword evidence="3" id="KW-0804">Transcription</keyword>
<feature type="domain" description="HTH gntR-type" evidence="4">
    <location>
        <begin position="9"/>
        <end position="77"/>
    </location>
</feature>
<dbReference type="InterPro" id="IPR000524">
    <property type="entry name" value="Tscrpt_reg_HTH_GntR"/>
</dbReference>
<dbReference type="CDD" id="cd07377">
    <property type="entry name" value="WHTH_GntR"/>
    <property type="match status" value="1"/>
</dbReference>
<keyword evidence="6" id="KW-1185">Reference proteome</keyword>
<evidence type="ECO:0000259" key="4">
    <source>
        <dbReference type="PROSITE" id="PS50949"/>
    </source>
</evidence>